<dbReference type="Gene3D" id="3.40.50.620">
    <property type="entry name" value="HUPs"/>
    <property type="match status" value="1"/>
</dbReference>
<dbReference type="Pfam" id="PF00875">
    <property type="entry name" value="DNA_photolyase"/>
    <property type="match status" value="1"/>
</dbReference>
<proteinExistence type="inferred from homology"/>
<dbReference type="PANTHER" id="PTHR11455:SF18">
    <property type="entry name" value="SI:CH1073-390K14.1"/>
    <property type="match status" value="1"/>
</dbReference>
<comment type="catalytic activity">
    <reaction evidence="7">
        <text>cyclobutadipyrimidine (in DNA) = 2 pyrimidine residues (in DNA).</text>
        <dbReference type="EC" id="4.1.99.3"/>
    </reaction>
</comment>
<gene>
    <name evidence="12" type="ORF">IEN85_01660</name>
</gene>
<dbReference type="GO" id="GO:0003904">
    <property type="term" value="F:deoxyribodipyrimidine photo-lyase activity"/>
    <property type="evidence" value="ECO:0007669"/>
    <property type="project" value="UniProtKB-EC"/>
</dbReference>
<evidence type="ECO:0000256" key="9">
    <source>
        <dbReference type="PIRSR" id="PIRSR602081-2"/>
    </source>
</evidence>
<comment type="cofactor">
    <cofactor evidence="1">
        <name>(6R)-5,10-methylene-5,6,7,8-tetrahydrofolate</name>
        <dbReference type="ChEBI" id="CHEBI:15636"/>
    </cofactor>
</comment>
<feature type="binding site" evidence="8">
    <location>
        <begin position="367"/>
        <end position="369"/>
    </location>
    <ligand>
        <name>FAD</name>
        <dbReference type="ChEBI" id="CHEBI:57692"/>
    </ligand>
</feature>
<dbReference type="InterPro" id="IPR002081">
    <property type="entry name" value="Cryptochrome/DNA_photolyase_1"/>
</dbReference>
<comment type="cofactor">
    <cofactor evidence="8">
        <name>FAD</name>
        <dbReference type="ChEBI" id="CHEBI:57692"/>
    </cofactor>
    <text evidence="8">Binds 1 FAD per subunit.</text>
</comment>
<dbReference type="GO" id="GO:0043153">
    <property type="term" value="P:entrainment of circadian clock by photoperiod"/>
    <property type="evidence" value="ECO:0007669"/>
    <property type="project" value="TreeGrafter"/>
</dbReference>
<dbReference type="GO" id="GO:0071949">
    <property type="term" value="F:FAD binding"/>
    <property type="evidence" value="ECO:0007669"/>
    <property type="project" value="TreeGrafter"/>
</dbReference>
<dbReference type="EMBL" id="JACYFG010000002">
    <property type="protein sequence ID" value="MBD5778200.1"/>
    <property type="molecule type" value="Genomic_DNA"/>
</dbReference>
<dbReference type="PRINTS" id="PR00147">
    <property type="entry name" value="DNAPHOTLYASE"/>
</dbReference>
<comment type="similarity">
    <text evidence="10">Belongs to the DNA photolyase family.</text>
</comment>
<dbReference type="GO" id="GO:0003677">
    <property type="term" value="F:DNA binding"/>
    <property type="evidence" value="ECO:0007669"/>
    <property type="project" value="TreeGrafter"/>
</dbReference>
<dbReference type="Gene3D" id="1.10.579.10">
    <property type="entry name" value="DNA Cyclobutane Dipyrimidine Photolyase, subunit A, domain 3"/>
    <property type="match status" value="1"/>
</dbReference>
<dbReference type="SUPFAM" id="SSF48173">
    <property type="entry name" value="Cryptochrome/photolyase FAD-binding domain"/>
    <property type="match status" value="1"/>
</dbReference>
<sequence length="470" mass="53156">MPEQKPVILWFRRDLRLADNPALQRAVESGQPVLPVYILDDGGEGSWPDGGASKWWLHHSLASLAEDLEGVGSRLLLRRGASRDALLELCRETGADGVFWNRRFEPAIVARDTEIKKSLAEAGVMVRSFNGSLLQSPLSVENKSGSPFKVFTPFWKHIQNLSTRDPLEKPTSLAAPKSWPASESLGSCKLLPKRDWADGFEKEWTPGERGAVEALEGFADGPVNHYAGKRDTPSVRGVSKLSPHLHFGELSPNQVWHRMDREKHEPYLRQIAWREFAHHLMFHFSDTPEKPLRPEFASFPWKKDASLLRAWQKGMTGYPIVDAGMRELWKTGWMHNRVRMIASSFLVKHLLQPWQAGADWFWDTLVDADLANNTMGWQWVAGCGADAAPYFRIFNPITQGERFDGEGAYTRKWVPEIADLPDKYLFKPWEAPGELLEKAGIELGNTYPWPIVEHAKARQAALDAYAAMKS</sequence>
<evidence type="ECO:0000256" key="5">
    <source>
        <dbReference type="ARBA" id="ARBA00022827"/>
    </source>
</evidence>
<keyword evidence="5 8" id="KW-0274">FAD</keyword>
<feature type="binding site" evidence="8">
    <location>
        <position position="226"/>
    </location>
    <ligand>
        <name>FAD</name>
        <dbReference type="ChEBI" id="CHEBI:57692"/>
    </ligand>
</feature>
<accession>A0A927IGA9</accession>
<evidence type="ECO:0000259" key="11">
    <source>
        <dbReference type="PROSITE" id="PS51645"/>
    </source>
</evidence>
<evidence type="ECO:0000256" key="2">
    <source>
        <dbReference type="ARBA" id="ARBA00013149"/>
    </source>
</evidence>
<dbReference type="EC" id="4.1.99.3" evidence="2"/>
<dbReference type="InterPro" id="IPR036155">
    <property type="entry name" value="Crypto/Photolyase_N_sf"/>
</dbReference>
<keyword evidence="13" id="KW-1185">Reference proteome</keyword>
<feature type="binding site" evidence="8">
    <location>
        <position position="267"/>
    </location>
    <ligand>
        <name>FAD</name>
        <dbReference type="ChEBI" id="CHEBI:57692"/>
    </ligand>
</feature>
<evidence type="ECO:0000256" key="7">
    <source>
        <dbReference type="ARBA" id="ARBA00033999"/>
    </source>
</evidence>
<dbReference type="GO" id="GO:0000719">
    <property type="term" value="P:photoreactive repair"/>
    <property type="evidence" value="ECO:0007669"/>
    <property type="project" value="UniProtKB-ARBA"/>
</dbReference>
<dbReference type="AlphaFoldDB" id="A0A927IGA9"/>
<dbReference type="SUPFAM" id="SSF52425">
    <property type="entry name" value="Cryptochrome/photolyase, N-terminal domain"/>
    <property type="match status" value="1"/>
</dbReference>
<protein>
    <recommendedName>
        <fullName evidence="3">Deoxyribodipyrimidine photo-lyase</fullName>
        <ecNumber evidence="2">4.1.99.3</ecNumber>
    </recommendedName>
</protein>
<dbReference type="GO" id="GO:0032922">
    <property type="term" value="P:circadian regulation of gene expression"/>
    <property type="evidence" value="ECO:0007669"/>
    <property type="project" value="TreeGrafter"/>
</dbReference>
<dbReference type="FunFam" id="1.10.579.10:FF:000003">
    <property type="entry name" value="Deoxyribodipyrimidine photo-lyase"/>
    <property type="match status" value="1"/>
</dbReference>
<reference evidence="12" key="1">
    <citation type="submission" date="2020-09" db="EMBL/GenBank/DDBJ databases">
        <title>Pelagicoccus enzymogenes sp. nov. with an EPS production, isolated from marine sediment.</title>
        <authorList>
            <person name="Feng X."/>
        </authorList>
    </citation>
    <scope>NUCLEOTIDE SEQUENCE</scope>
    <source>
        <strain evidence="12">NFK12</strain>
    </source>
</reference>
<dbReference type="Proteomes" id="UP000622317">
    <property type="component" value="Unassembled WGS sequence"/>
</dbReference>
<dbReference type="PROSITE" id="PS00394">
    <property type="entry name" value="DNA_PHOTOLYASES_1_1"/>
    <property type="match status" value="1"/>
</dbReference>
<keyword evidence="4 8" id="KW-0285">Flavoprotein</keyword>
<evidence type="ECO:0000256" key="4">
    <source>
        <dbReference type="ARBA" id="ARBA00022630"/>
    </source>
</evidence>
<evidence type="ECO:0000256" key="6">
    <source>
        <dbReference type="ARBA" id="ARBA00022991"/>
    </source>
</evidence>
<dbReference type="PROSITE" id="PS00691">
    <property type="entry name" value="DNA_PHOTOLYASES_1_2"/>
    <property type="match status" value="1"/>
</dbReference>
<evidence type="ECO:0000256" key="3">
    <source>
        <dbReference type="ARBA" id="ARBA00014046"/>
    </source>
</evidence>
<feature type="site" description="Electron transfer via tryptophanyl radical" evidence="9">
    <location>
        <position position="377"/>
    </location>
</feature>
<dbReference type="PROSITE" id="PS51645">
    <property type="entry name" value="PHR_CRY_ALPHA_BETA"/>
    <property type="match status" value="1"/>
</dbReference>
<name>A0A927IGA9_9BACT</name>
<dbReference type="Gene3D" id="1.25.40.80">
    <property type="match status" value="1"/>
</dbReference>
<dbReference type="InterPro" id="IPR006050">
    <property type="entry name" value="DNA_photolyase_N"/>
</dbReference>
<evidence type="ECO:0000256" key="1">
    <source>
        <dbReference type="ARBA" id="ARBA00001932"/>
    </source>
</evidence>
<dbReference type="Pfam" id="PF03441">
    <property type="entry name" value="FAD_binding_7"/>
    <property type="match status" value="1"/>
</dbReference>
<feature type="site" description="Electron transfer via tryptophanyl radical" evidence="9">
    <location>
        <position position="354"/>
    </location>
</feature>
<evidence type="ECO:0000313" key="13">
    <source>
        <dbReference type="Proteomes" id="UP000622317"/>
    </source>
</evidence>
<organism evidence="12 13">
    <name type="scientific">Pelagicoccus enzymogenes</name>
    <dbReference type="NCBI Taxonomy" id="2773457"/>
    <lineage>
        <taxon>Bacteria</taxon>
        <taxon>Pseudomonadati</taxon>
        <taxon>Verrucomicrobiota</taxon>
        <taxon>Opitutia</taxon>
        <taxon>Puniceicoccales</taxon>
        <taxon>Pelagicoccaceae</taxon>
        <taxon>Pelagicoccus</taxon>
    </lineage>
</organism>
<evidence type="ECO:0000313" key="12">
    <source>
        <dbReference type="EMBL" id="MBD5778200.1"/>
    </source>
</evidence>
<dbReference type="InterPro" id="IPR018394">
    <property type="entry name" value="DNA_photolyase_1_CS_C"/>
</dbReference>
<dbReference type="PANTHER" id="PTHR11455">
    <property type="entry name" value="CRYPTOCHROME"/>
    <property type="match status" value="1"/>
</dbReference>
<evidence type="ECO:0000256" key="10">
    <source>
        <dbReference type="RuleBase" id="RU004182"/>
    </source>
</evidence>
<feature type="domain" description="Photolyase/cryptochrome alpha/beta" evidence="11">
    <location>
        <begin position="5"/>
        <end position="134"/>
    </location>
</feature>
<dbReference type="InterPro" id="IPR014729">
    <property type="entry name" value="Rossmann-like_a/b/a_fold"/>
</dbReference>
<feature type="site" description="Electron transfer via tryptophanyl radical" evidence="9">
    <location>
        <position position="301"/>
    </location>
</feature>
<comment type="caution">
    <text evidence="12">The sequence shown here is derived from an EMBL/GenBank/DDBJ whole genome shotgun (WGS) entry which is preliminary data.</text>
</comment>
<dbReference type="GO" id="GO:0005737">
    <property type="term" value="C:cytoplasm"/>
    <property type="evidence" value="ECO:0007669"/>
    <property type="project" value="TreeGrafter"/>
</dbReference>
<dbReference type="InterPro" id="IPR036134">
    <property type="entry name" value="Crypto/Photolyase_FAD-like_sf"/>
</dbReference>
<keyword evidence="6 10" id="KW-0157">Chromophore</keyword>
<dbReference type="InterPro" id="IPR005101">
    <property type="entry name" value="Cryptochr/Photolyase_FAD-bd"/>
</dbReference>
<evidence type="ECO:0000256" key="8">
    <source>
        <dbReference type="PIRSR" id="PIRSR602081-1"/>
    </source>
</evidence>